<evidence type="ECO:0000313" key="5">
    <source>
        <dbReference type="EMBL" id="KAF2493950.1"/>
    </source>
</evidence>
<dbReference type="AlphaFoldDB" id="A0A6A6QPM5"/>
<name>A0A6A6QPM5_9PEZI</name>
<feature type="compositionally biased region" description="Pro residues" evidence="4">
    <location>
        <begin position="10"/>
        <end position="28"/>
    </location>
</feature>
<keyword evidence="2" id="KW-1015">Disulfide bond</keyword>
<dbReference type="InterPro" id="IPR013892">
    <property type="entry name" value="Cyt_c_biogenesis_Cmc1-like"/>
</dbReference>
<keyword evidence="3" id="KW-0143">Chaperone</keyword>
<keyword evidence="3" id="KW-0999">Mitochondrion inner membrane</keyword>
<dbReference type="Pfam" id="PF08583">
    <property type="entry name" value="Cmc1"/>
    <property type="match status" value="1"/>
</dbReference>
<sequence length="152" mass="17560">MATTTSPAPGAGPPNPPSAPKRPVPRNPIPLSAGQEQAVRDLYYKRVRTKCADEIRDFASCALNRTISATWACRPQRLAMNACMVQHATQEEQDAAREDWFTGMDARRKEREEKEAKRIEQEKFHREWWGLDERGRKKLDEERERQRVAGER</sequence>
<evidence type="ECO:0000256" key="3">
    <source>
        <dbReference type="RuleBase" id="RU364104"/>
    </source>
</evidence>
<dbReference type="OrthoDB" id="6224010at2759"/>
<gene>
    <name evidence="5" type="ORF">BU16DRAFT_528129</name>
</gene>
<keyword evidence="3" id="KW-0472">Membrane</keyword>
<proteinExistence type="inferred from homology"/>
<dbReference type="PANTHER" id="PTHR22977">
    <property type="entry name" value="COX ASSEMBLY MITOCHONDRIAL PROTEIN"/>
    <property type="match status" value="1"/>
</dbReference>
<organism evidence="5 6">
    <name type="scientific">Lophium mytilinum</name>
    <dbReference type="NCBI Taxonomy" id="390894"/>
    <lineage>
        <taxon>Eukaryota</taxon>
        <taxon>Fungi</taxon>
        <taxon>Dikarya</taxon>
        <taxon>Ascomycota</taxon>
        <taxon>Pezizomycotina</taxon>
        <taxon>Dothideomycetes</taxon>
        <taxon>Pleosporomycetidae</taxon>
        <taxon>Mytilinidiales</taxon>
        <taxon>Mytilinidiaceae</taxon>
        <taxon>Lophium</taxon>
    </lineage>
</organism>
<evidence type="ECO:0000256" key="2">
    <source>
        <dbReference type="ARBA" id="ARBA00023157"/>
    </source>
</evidence>
<protein>
    <recommendedName>
        <fullName evidence="3">COX assembly mitochondrial protein</fullName>
    </recommendedName>
</protein>
<dbReference type="Proteomes" id="UP000799750">
    <property type="component" value="Unassembled WGS sequence"/>
</dbReference>
<accession>A0A6A6QPM5</accession>
<dbReference type="GO" id="GO:0005743">
    <property type="term" value="C:mitochondrial inner membrane"/>
    <property type="evidence" value="ECO:0007669"/>
    <property type="project" value="UniProtKB-SubCell"/>
</dbReference>
<comment type="similarity">
    <text evidence="1 3">Belongs to the CMC family.</text>
</comment>
<feature type="region of interest" description="Disordered" evidence="4">
    <location>
        <begin position="1"/>
        <end position="34"/>
    </location>
</feature>
<keyword evidence="6" id="KW-1185">Reference proteome</keyword>
<keyword evidence="3" id="KW-0496">Mitochondrion</keyword>
<dbReference type="EMBL" id="MU004191">
    <property type="protein sequence ID" value="KAF2493950.1"/>
    <property type="molecule type" value="Genomic_DNA"/>
</dbReference>
<evidence type="ECO:0000256" key="4">
    <source>
        <dbReference type="SAM" id="MobiDB-lite"/>
    </source>
</evidence>
<reference evidence="5" key="1">
    <citation type="journal article" date="2020" name="Stud. Mycol.">
        <title>101 Dothideomycetes genomes: a test case for predicting lifestyles and emergence of pathogens.</title>
        <authorList>
            <person name="Haridas S."/>
            <person name="Albert R."/>
            <person name="Binder M."/>
            <person name="Bloem J."/>
            <person name="Labutti K."/>
            <person name="Salamov A."/>
            <person name="Andreopoulos B."/>
            <person name="Baker S."/>
            <person name="Barry K."/>
            <person name="Bills G."/>
            <person name="Bluhm B."/>
            <person name="Cannon C."/>
            <person name="Castanera R."/>
            <person name="Culley D."/>
            <person name="Daum C."/>
            <person name="Ezra D."/>
            <person name="Gonzalez J."/>
            <person name="Henrissat B."/>
            <person name="Kuo A."/>
            <person name="Liang C."/>
            <person name="Lipzen A."/>
            <person name="Lutzoni F."/>
            <person name="Magnuson J."/>
            <person name="Mondo S."/>
            <person name="Nolan M."/>
            <person name="Ohm R."/>
            <person name="Pangilinan J."/>
            <person name="Park H.-J."/>
            <person name="Ramirez L."/>
            <person name="Alfaro M."/>
            <person name="Sun H."/>
            <person name="Tritt A."/>
            <person name="Yoshinaga Y."/>
            <person name="Zwiers L.-H."/>
            <person name="Turgeon B."/>
            <person name="Goodwin S."/>
            <person name="Spatafora J."/>
            <person name="Crous P."/>
            <person name="Grigoriev I."/>
        </authorList>
    </citation>
    <scope>NUCLEOTIDE SEQUENCE</scope>
    <source>
        <strain evidence="5">CBS 269.34</strain>
    </source>
</reference>
<dbReference type="PANTHER" id="PTHR22977:SF5">
    <property type="entry name" value="COX ASSEMBLY MITOCHONDRIAL PROTEIN HOMOLOG"/>
    <property type="match status" value="1"/>
</dbReference>
<evidence type="ECO:0000313" key="6">
    <source>
        <dbReference type="Proteomes" id="UP000799750"/>
    </source>
</evidence>
<comment type="subcellular location">
    <subcellularLocation>
        <location evidence="3">Mitochondrion inner membrane</location>
    </subcellularLocation>
</comment>
<evidence type="ECO:0000256" key="1">
    <source>
        <dbReference type="ARBA" id="ARBA00007347"/>
    </source>
</evidence>
<comment type="function">
    <text evidence="3">Required for mitochondrial cytochrome c oxidase (COX) assembly and respiration.</text>
</comment>